<feature type="domain" description="Fibronectin type-III" evidence="2">
    <location>
        <begin position="125"/>
        <end position="215"/>
    </location>
</feature>
<sequence length="329" mass="36909">MGEIRKFYRSYNCFSSFVCVALTTWILFLNGCANGNVRRICQDSCKSSLEMNTVESDWGCDIERKLFVCSDVCSQWNYTSLQDCFSRCVSILLSSCCFLQVQFCRVGCENIHENNDCSKSETGSVSQQPVASSVGATYMTLKWKTENSSDRLYVIQWRYTEIPGDWSSTEPVRGSMYNVTGLHPYTEYVFRVGWLGSHSFCTLSLDSRPYRTAAAGVPSSPPEISYLDSPSPSSVFVRWMPPLFPGGPVTGYLLQLRNDKESFYREVNGQRQNYSFHFTKPATTYRFSVAARNREGVGPAAVSNITTVAQPAESPPHPVAVTALCYVQK</sequence>
<dbReference type="GO" id="GO:0016301">
    <property type="term" value="F:kinase activity"/>
    <property type="evidence" value="ECO:0007669"/>
    <property type="project" value="UniProtKB-KW"/>
</dbReference>
<dbReference type="SUPFAM" id="SSF49265">
    <property type="entry name" value="Fibronectin type III"/>
    <property type="match status" value="1"/>
</dbReference>
<dbReference type="Pfam" id="PF00041">
    <property type="entry name" value="fn3"/>
    <property type="match status" value="2"/>
</dbReference>
<dbReference type="PANTHER" id="PTHR46957">
    <property type="entry name" value="CYTOKINE RECEPTOR"/>
    <property type="match status" value="1"/>
</dbReference>
<gene>
    <name evidence="3" type="primary">Ros1</name>
    <name evidence="3" type="ORF">AOXY_G8569</name>
</gene>
<dbReference type="GO" id="GO:0016020">
    <property type="term" value="C:membrane"/>
    <property type="evidence" value="ECO:0007669"/>
    <property type="project" value="UniProtKB-SubCell"/>
</dbReference>
<keyword evidence="3" id="KW-0808">Transferase</keyword>
<protein>
    <submittedName>
        <fullName evidence="3">Proto-oncogene tyrosine-protein kinase ROS-like</fullName>
    </submittedName>
</protein>
<organism evidence="3 4">
    <name type="scientific">Acipenser oxyrinchus oxyrinchus</name>
    <dbReference type="NCBI Taxonomy" id="40147"/>
    <lineage>
        <taxon>Eukaryota</taxon>
        <taxon>Metazoa</taxon>
        <taxon>Chordata</taxon>
        <taxon>Craniata</taxon>
        <taxon>Vertebrata</taxon>
        <taxon>Euteleostomi</taxon>
        <taxon>Actinopterygii</taxon>
        <taxon>Chondrostei</taxon>
        <taxon>Acipenseriformes</taxon>
        <taxon>Acipenseridae</taxon>
        <taxon>Acipenser</taxon>
    </lineage>
</organism>
<dbReference type="CDD" id="cd00063">
    <property type="entry name" value="FN3"/>
    <property type="match status" value="2"/>
</dbReference>
<keyword evidence="1" id="KW-0472">Membrane</keyword>
<proteinExistence type="predicted"/>
<dbReference type="InterPro" id="IPR036116">
    <property type="entry name" value="FN3_sf"/>
</dbReference>
<dbReference type="InterPro" id="IPR013783">
    <property type="entry name" value="Ig-like_fold"/>
</dbReference>
<dbReference type="InterPro" id="IPR003961">
    <property type="entry name" value="FN3_dom"/>
</dbReference>
<keyword evidence="3" id="KW-0418">Kinase</keyword>
<keyword evidence="1" id="KW-0812">Transmembrane</keyword>
<evidence type="ECO:0000313" key="4">
    <source>
        <dbReference type="Proteomes" id="UP001230051"/>
    </source>
</evidence>
<feature type="transmembrane region" description="Helical" evidence="1">
    <location>
        <begin position="12"/>
        <end position="31"/>
    </location>
</feature>
<dbReference type="PROSITE" id="PS50853">
    <property type="entry name" value="FN3"/>
    <property type="match status" value="2"/>
</dbReference>
<keyword evidence="1" id="KW-1133">Transmembrane helix</keyword>
<dbReference type="Gene3D" id="2.60.40.10">
    <property type="entry name" value="Immunoglobulins"/>
    <property type="match status" value="2"/>
</dbReference>
<dbReference type="Proteomes" id="UP001230051">
    <property type="component" value="Unassembled WGS sequence"/>
</dbReference>
<dbReference type="PANTHER" id="PTHR46957:SF3">
    <property type="entry name" value="CYTOKINE RECEPTOR"/>
    <property type="match status" value="1"/>
</dbReference>
<evidence type="ECO:0000259" key="2">
    <source>
        <dbReference type="PROSITE" id="PS50853"/>
    </source>
</evidence>
<comment type="caution">
    <text evidence="3">The sequence shown here is derived from an EMBL/GenBank/DDBJ whole genome shotgun (WGS) entry which is preliminary data.</text>
</comment>
<evidence type="ECO:0000256" key="1">
    <source>
        <dbReference type="SAM" id="Phobius"/>
    </source>
</evidence>
<dbReference type="AlphaFoldDB" id="A0AAD8DGI4"/>
<accession>A0AAD8DGI4</accession>
<dbReference type="PRINTS" id="PR00014">
    <property type="entry name" value="FNTYPEIII"/>
</dbReference>
<name>A0AAD8DGI4_ACIOX</name>
<dbReference type="EMBL" id="JAGXEW010000007">
    <property type="protein sequence ID" value="KAK1169707.1"/>
    <property type="molecule type" value="Genomic_DNA"/>
</dbReference>
<feature type="domain" description="Fibronectin type-III" evidence="2">
    <location>
        <begin position="218"/>
        <end position="311"/>
    </location>
</feature>
<keyword evidence="4" id="KW-1185">Reference proteome</keyword>
<reference evidence="3" key="1">
    <citation type="submission" date="2022-02" db="EMBL/GenBank/DDBJ databases">
        <title>Atlantic sturgeon de novo genome assembly.</title>
        <authorList>
            <person name="Stock M."/>
            <person name="Klopp C."/>
            <person name="Guiguen Y."/>
            <person name="Cabau C."/>
            <person name="Parinello H."/>
            <person name="Santidrian Yebra-Pimentel E."/>
            <person name="Kuhl H."/>
            <person name="Dirks R.P."/>
            <person name="Guessner J."/>
            <person name="Wuertz S."/>
            <person name="Du K."/>
            <person name="Schartl M."/>
        </authorList>
    </citation>
    <scope>NUCLEOTIDE SEQUENCE</scope>
    <source>
        <strain evidence="3">STURGEONOMICS-FGT-2020</strain>
        <tissue evidence="3">Whole blood</tissue>
    </source>
</reference>
<dbReference type="SMART" id="SM00060">
    <property type="entry name" value="FN3"/>
    <property type="match status" value="2"/>
</dbReference>
<dbReference type="InterPro" id="IPR050713">
    <property type="entry name" value="RTP_Phos/Ushers"/>
</dbReference>
<evidence type="ECO:0000313" key="3">
    <source>
        <dbReference type="EMBL" id="KAK1169707.1"/>
    </source>
</evidence>